<evidence type="ECO:0000313" key="7">
    <source>
        <dbReference type="Proteomes" id="UP000243201"/>
    </source>
</evidence>
<dbReference type="Proteomes" id="UP000243201">
    <property type="component" value="Unassembled WGS sequence"/>
</dbReference>
<dbReference type="PANTHER" id="PTHR24220:SF685">
    <property type="entry name" value="ABC TRANSPORTER RELATED"/>
    <property type="match status" value="1"/>
</dbReference>
<feature type="compositionally biased region" description="Polar residues" evidence="4">
    <location>
        <begin position="43"/>
        <end position="85"/>
    </location>
</feature>
<dbReference type="CDD" id="cd03255">
    <property type="entry name" value="ABC_MJ0796_LolCDE_FtsE"/>
    <property type="match status" value="1"/>
</dbReference>
<evidence type="ECO:0000259" key="5">
    <source>
        <dbReference type="PROSITE" id="PS50893"/>
    </source>
</evidence>
<dbReference type="SUPFAM" id="SSF52540">
    <property type="entry name" value="P-loop containing nucleoside triphosphate hydrolases"/>
    <property type="match status" value="1"/>
</dbReference>
<dbReference type="InterPro" id="IPR027417">
    <property type="entry name" value="P-loop_NTPase"/>
</dbReference>
<reference evidence="6 7" key="1">
    <citation type="submission" date="2017-09" db="EMBL/GenBank/DDBJ databases">
        <title>Bacterial strain isolated from the female urinary microbiota.</title>
        <authorList>
            <person name="Thomas-White K."/>
            <person name="Kumar N."/>
            <person name="Forster S."/>
            <person name="Putonti C."/>
            <person name="Lawley T."/>
            <person name="Wolfe A.J."/>
        </authorList>
    </citation>
    <scope>NUCLEOTIDE SEQUENCE [LARGE SCALE GENOMIC DNA]</scope>
    <source>
        <strain evidence="6 7">UMB0744</strain>
    </source>
</reference>
<keyword evidence="2" id="KW-0547">Nucleotide-binding</keyword>
<feature type="compositionally biased region" description="Polar residues" evidence="4">
    <location>
        <begin position="115"/>
        <end position="135"/>
    </location>
</feature>
<sequence>MPAAQKDFPAHQAAHVLPSHGGVPQAANPLSPQVKSYPAANPAVSQTPQPVTPTFSQASPPANQAFLQSASSTFPQPQLSAQSIPAVTGPQQPPLPSPQPIATAETPQPEPSAPSAATQLSATPITNSQTDPTQSQHHRADTSALPEKPSTAVPQPHTSVAPSSSSAAQGSPVVSLNNVYKIYRQGETEVRALDGIDLQIFFGQFTAIVGPSGSGKSTLLHCLAGLDSVTQGTVTVAGKDLAKMNDKTLTQFRRDHIGFVFQSFNLMPTLTALENIRLPQLLAGKKTSPNWENQIIEILDLKDRLTHKPSELSGGQQQRVAVARALITKPALLVADEPTGNLDSASSKEVLKLLRNAASELGQSVVMVTHDPDAAAVADRVLIVKDGKITQELSHPTRGQLSQVI</sequence>
<evidence type="ECO:0000256" key="4">
    <source>
        <dbReference type="SAM" id="MobiDB-lite"/>
    </source>
</evidence>
<protein>
    <submittedName>
        <fullName evidence="6">ABC transporter</fullName>
    </submittedName>
</protein>
<proteinExistence type="predicted"/>
<keyword evidence="1" id="KW-0813">Transport</keyword>
<feature type="domain" description="ABC transporter" evidence="5">
    <location>
        <begin position="174"/>
        <end position="405"/>
    </location>
</feature>
<dbReference type="PROSITE" id="PS00211">
    <property type="entry name" value="ABC_TRANSPORTER_1"/>
    <property type="match status" value="1"/>
</dbReference>
<name>A0ABX4UW61_9ACTO</name>
<gene>
    <name evidence="6" type="ORF">CJ240_00630</name>
</gene>
<dbReference type="InterPro" id="IPR017871">
    <property type="entry name" value="ABC_transporter-like_CS"/>
</dbReference>
<accession>A0ABX4UW61</accession>
<dbReference type="Pfam" id="PF00005">
    <property type="entry name" value="ABC_tran"/>
    <property type="match status" value="1"/>
</dbReference>
<keyword evidence="3" id="KW-0067">ATP-binding</keyword>
<dbReference type="InterPro" id="IPR003593">
    <property type="entry name" value="AAA+_ATPase"/>
</dbReference>
<feature type="compositionally biased region" description="Low complexity" evidence="4">
    <location>
        <begin position="159"/>
        <end position="171"/>
    </location>
</feature>
<comment type="caution">
    <text evidence="6">The sequence shown here is derived from an EMBL/GenBank/DDBJ whole genome shotgun (WGS) entry which is preliminary data.</text>
</comment>
<dbReference type="EMBL" id="PNGC01000001">
    <property type="protein sequence ID" value="PMB91144.1"/>
    <property type="molecule type" value="Genomic_DNA"/>
</dbReference>
<evidence type="ECO:0000256" key="1">
    <source>
        <dbReference type="ARBA" id="ARBA00022448"/>
    </source>
</evidence>
<dbReference type="InterPro" id="IPR015854">
    <property type="entry name" value="ABC_transpr_LolD-like"/>
</dbReference>
<dbReference type="PANTHER" id="PTHR24220">
    <property type="entry name" value="IMPORT ATP-BINDING PROTEIN"/>
    <property type="match status" value="1"/>
</dbReference>
<dbReference type="InterPro" id="IPR017911">
    <property type="entry name" value="MacB-like_ATP-bd"/>
</dbReference>
<organism evidence="6 7">
    <name type="scientific">Varibaculum cambriense</name>
    <dbReference type="NCBI Taxonomy" id="184870"/>
    <lineage>
        <taxon>Bacteria</taxon>
        <taxon>Bacillati</taxon>
        <taxon>Actinomycetota</taxon>
        <taxon>Actinomycetes</taxon>
        <taxon>Actinomycetales</taxon>
        <taxon>Actinomycetaceae</taxon>
        <taxon>Varibaculum</taxon>
    </lineage>
</organism>
<dbReference type="Gene3D" id="3.40.50.300">
    <property type="entry name" value="P-loop containing nucleotide triphosphate hydrolases"/>
    <property type="match status" value="1"/>
</dbReference>
<dbReference type="InterPro" id="IPR003439">
    <property type="entry name" value="ABC_transporter-like_ATP-bd"/>
</dbReference>
<keyword evidence="7" id="KW-1185">Reference proteome</keyword>
<feature type="region of interest" description="Disordered" evidence="4">
    <location>
        <begin position="1"/>
        <end position="171"/>
    </location>
</feature>
<evidence type="ECO:0000256" key="3">
    <source>
        <dbReference type="ARBA" id="ARBA00022840"/>
    </source>
</evidence>
<evidence type="ECO:0000313" key="6">
    <source>
        <dbReference type="EMBL" id="PMB91144.1"/>
    </source>
</evidence>
<dbReference type="SMART" id="SM00382">
    <property type="entry name" value="AAA"/>
    <property type="match status" value="1"/>
</dbReference>
<evidence type="ECO:0000256" key="2">
    <source>
        <dbReference type="ARBA" id="ARBA00022741"/>
    </source>
</evidence>
<dbReference type="PROSITE" id="PS50893">
    <property type="entry name" value="ABC_TRANSPORTER_2"/>
    <property type="match status" value="1"/>
</dbReference>